<reference evidence="1 2" key="1">
    <citation type="submission" date="2018-10" db="EMBL/GenBank/DDBJ databases">
        <title>Notoacmeibacter sp. M2BS9Y-3-1, whole genome shotgun sequence.</title>
        <authorList>
            <person name="Tuo L."/>
        </authorList>
    </citation>
    <scope>NUCLEOTIDE SEQUENCE [LARGE SCALE GENOMIC DNA]</scope>
    <source>
        <strain evidence="1 2">M2BS9Y-3-1</strain>
    </source>
</reference>
<accession>A0A3L7JF18</accession>
<dbReference type="AlphaFoldDB" id="A0A3L7JF18"/>
<protein>
    <submittedName>
        <fullName evidence="1">Uncharacterized protein</fullName>
    </submittedName>
</protein>
<evidence type="ECO:0000313" key="2">
    <source>
        <dbReference type="Proteomes" id="UP000281094"/>
    </source>
</evidence>
<dbReference type="Proteomes" id="UP000281094">
    <property type="component" value="Unassembled WGS sequence"/>
</dbReference>
<name>A0A3L7JF18_9HYPH</name>
<organism evidence="1 2">
    <name type="scientific">Notoacmeibacter ruber</name>
    <dbReference type="NCBI Taxonomy" id="2670375"/>
    <lineage>
        <taxon>Bacteria</taxon>
        <taxon>Pseudomonadati</taxon>
        <taxon>Pseudomonadota</taxon>
        <taxon>Alphaproteobacteria</taxon>
        <taxon>Hyphomicrobiales</taxon>
        <taxon>Notoacmeibacteraceae</taxon>
        <taxon>Notoacmeibacter</taxon>
    </lineage>
</organism>
<dbReference type="RefSeq" id="WP_121645887.1">
    <property type="nucleotide sequence ID" value="NZ_RCWN01000001.1"/>
</dbReference>
<evidence type="ECO:0000313" key="1">
    <source>
        <dbReference type="EMBL" id="RLQ88919.1"/>
    </source>
</evidence>
<comment type="caution">
    <text evidence="1">The sequence shown here is derived from an EMBL/GenBank/DDBJ whole genome shotgun (WGS) entry which is preliminary data.</text>
</comment>
<sequence>MYSRVTMETGHHVRPVDIANFGAFPQQGLESVLQDFLERVNSYAGFATTIDGLTRVQVDRGHAMIGGRFYLRGEAGPVELTSAVPLNAGKSAKVWIAAQGVDDRSDPTVTRDRTVAVDDGNGGSVKQVQTVDAVPSVTNIAELTALVGPSGATGSPLADPAVPTNTVPFVEIVLDGATGGIVAGSLRSLPQFRAANLRDVYISVQALMARDAAFAAEIQALRNEMVGLQKQLSATASPTAITGLLEDVAHLKDLADIEDVNSDAGYDRFLDEGESATGHVDFAARVEEGARAPYANENRAALALKSPNDQRLMHANAGLVFPAYDPVIGFSVHGSGSTPLGGTVTNSIQIKEGIRTRSRVRYGQVFKVCTNSNWWQSGRYNPLTGIFTRAGEQYEYISGDYTRNHRGIRLKQVFLDTWQEPYVYPEEVTQTLTGVIKCQTFQQGQDRYVPAIRLGLLSWEPGAEITATFIETDERGPRPDRALGSVTVAAEAFRQYVNGDPATMTRFALPVPVFAKRGTYGVIFTVSGNVTAALSSIEDGTYLGGDYYESTSGQLLVGSIDRDLAIAVEYCHFRATTLNVPLANLNLDGGIGGASIICGVTRPENTGYAYRAFSAGGWKTLAAIPTTAYDEAIFGNGLQATYDFEVLLTGNEWVMPVLDLTQSEVELFRPGTEMHHVSVPRILRNGIAYSKLTVRAQFSNFDEARHTLGCYIRDGAALDNRIDPIGAPIVSYLKNIDRHRVEWVFPVDPADGQFELHLTTETDNANVPVFPEYSYYEAMPA</sequence>
<dbReference type="EMBL" id="RCWN01000001">
    <property type="protein sequence ID" value="RLQ88919.1"/>
    <property type="molecule type" value="Genomic_DNA"/>
</dbReference>
<keyword evidence="2" id="KW-1185">Reference proteome</keyword>
<gene>
    <name evidence="1" type="ORF">D8780_12460</name>
</gene>
<proteinExistence type="predicted"/>